<dbReference type="Proteomes" id="UP000295023">
    <property type="component" value="Unassembled WGS sequence"/>
</dbReference>
<evidence type="ECO:0000313" key="2">
    <source>
        <dbReference type="EMBL" id="TCZ58761.1"/>
    </source>
</evidence>
<dbReference type="EMBL" id="SKBM01000015">
    <property type="protein sequence ID" value="TCZ58761.1"/>
    <property type="molecule type" value="Genomic_DNA"/>
</dbReference>
<name>A0A4R4DDD9_9PROT</name>
<keyword evidence="3" id="KW-1185">Reference proteome</keyword>
<dbReference type="AlphaFoldDB" id="A0A4R4DDD9"/>
<gene>
    <name evidence="2" type="ORF">EXY23_16255</name>
</gene>
<accession>A0A4R4DDD9</accession>
<reference evidence="2 3" key="1">
    <citation type="submission" date="2019-03" db="EMBL/GenBank/DDBJ databases">
        <title>Paracraurococcus aquatilis NE82 genome sequence.</title>
        <authorList>
            <person name="Zhao Y."/>
            <person name="Du Z."/>
        </authorList>
    </citation>
    <scope>NUCLEOTIDE SEQUENCE [LARGE SCALE GENOMIC DNA]</scope>
    <source>
        <strain evidence="2 3">NE82</strain>
    </source>
</reference>
<protein>
    <submittedName>
        <fullName evidence="2">Uncharacterized protein</fullName>
    </submittedName>
</protein>
<evidence type="ECO:0000256" key="1">
    <source>
        <dbReference type="SAM" id="MobiDB-lite"/>
    </source>
</evidence>
<comment type="caution">
    <text evidence="2">The sequence shown here is derived from an EMBL/GenBank/DDBJ whole genome shotgun (WGS) entry which is preliminary data.</text>
</comment>
<sequence length="103" mass="10757">MSNDPVMRPDQSKNPGEDYENTVSSHTGPGGPQAPDRDKRPEAQYPRDDLKQGVNRTDAAAPKGPVNIGVKGGAEPAGPDQAVKETPKATGRGSADAPSLPRE</sequence>
<proteinExistence type="predicted"/>
<feature type="compositionally biased region" description="Basic and acidic residues" evidence="1">
    <location>
        <begin position="35"/>
        <end position="51"/>
    </location>
</feature>
<dbReference type="RefSeq" id="WP_132291510.1">
    <property type="nucleotide sequence ID" value="NZ_SKBM01000015.1"/>
</dbReference>
<evidence type="ECO:0000313" key="3">
    <source>
        <dbReference type="Proteomes" id="UP000295023"/>
    </source>
</evidence>
<feature type="region of interest" description="Disordered" evidence="1">
    <location>
        <begin position="1"/>
        <end position="103"/>
    </location>
</feature>
<dbReference type="OrthoDB" id="7271378at2"/>
<organism evidence="2 3">
    <name type="scientific">Roseicella aquatilis</name>
    <dbReference type="NCBI Taxonomy" id="2527868"/>
    <lineage>
        <taxon>Bacteria</taxon>
        <taxon>Pseudomonadati</taxon>
        <taxon>Pseudomonadota</taxon>
        <taxon>Alphaproteobacteria</taxon>
        <taxon>Acetobacterales</taxon>
        <taxon>Roseomonadaceae</taxon>
        <taxon>Roseicella</taxon>
    </lineage>
</organism>